<dbReference type="PROSITE" id="PS51404">
    <property type="entry name" value="DYP_PEROXIDASE"/>
    <property type="match status" value="1"/>
</dbReference>
<feature type="domain" description="Dyp-type peroxidase N-terminal" evidence="8">
    <location>
        <begin position="66"/>
        <end position="208"/>
    </location>
</feature>
<reference evidence="11" key="1">
    <citation type="journal article" date="2019" name="Int. J. Syst. Evol. Microbiol.">
        <title>The Global Catalogue of Microorganisms (GCM) 10K type strain sequencing project: providing services to taxonomists for standard genome sequencing and annotation.</title>
        <authorList>
            <consortium name="The Broad Institute Genomics Platform"/>
            <consortium name="The Broad Institute Genome Sequencing Center for Infectious Disease"/>
            <person name="Wu L."/>
            <person name="Ma J."/>
        </authorList>
    </citation>
    <scope>NUCLEOTIDE SEQUENCE [LARGE SCALE GENOMIC DNA]</scope>
    <source>
        <strain evidence="11">JCM 17460</strain>
    </source>
</reference>
<protein>
    <submittedName>
        <fullName evidence="10">Dyp-type peroxidase</fullName>
    </submittedName>
</protein>
<feature type="chain" id="PRO_5047357718" evidence="7">
    <location>
        <begin position="35"/>
        <end position="421"/>
    </location>
</feature>
<dbReference type="Pfam" id="PF20628">
    <property type="entry name" value="Dyp_perox_C"/>
    <property type="match status" value="1"/>
</dbReference>
<dbReference type="PROSITE" id="PS51318">
    <property type="entry name" value="TAT"/>
    <property type="match status" value="1"/>
</dbReference>
<evidence type="ECO:0000256" key="3">
    <source>
        <dbReference type="ARBA" id="ARBA00022729"/>
    </source>
</evidence>
<keyword evidence="10" id="KW-0575">Peroxidase</keyword>
<dbReference type="GO" id="GO:0004601">
    <property type="term" value="F:peroxidase activity"/>
    <property type="evidence" value="ECO:0007669"/>
    <property type="project" value="UniProtKB-KW"/>
</dbReference>
<dbReference type="RefSeq" id="WP_218235746.1">
    <property type="nucleotide sequence ID" value="NZ_BAABBB010000012.1"/>
</dbReference>
<gene>
    <name evidence="10" type="ORF">GCM10022263_24490</name>
</gene>
<evidence type="ECO:0000256" key="7">
    <source>
        <dbReference type="SAM" id="SignalP"/>
    </source>
</evidence>
<dbReference type="InterPro" id="IPR006311">
    <property type="entry name" value="TAT_signal"/>
</dbReference>
<evidence type="ECO:0000256" key="2">
    <source>
        <dbReference type="ARBA" id="ARBA00022723"/>
    </source>
</evidence>
<evidence type="ECO:0000313" key="11">
    <source>
        <dbReference type="Proteomes" id="UP001500301"/>
    </source>
</evidence>
<evidence type="ECO:0000256" key="5">
    <source>
        <dbReference type="ARBA" id="ARBA00023004"/>
    </source>
</evidence>
<name>A0ABP6VHN9_9ACTN</name>
<keyword evidence="5" id="KW-0408">Iron</keyword>
<dbReference type="PANTHER" id="PTHR30521:SF4">
    <property type="entry name" value="DEFERROCHELATASE"/>
    <property type="match status" value="1"/>
</dbReference>
<dbReference type="Proteomes" id="UP001500301">
    <property type="component" value="Unassembled WGS sequence"/>
</dbReference>
<dbReference type="EMBL" id="BAABBB010000012">
    <property type="protein sequence ID" value="GAA3535712.1"/>
    <property type="molecule type" value="Genomic_DNA"/>
</dbReference>
<feature type="region of interest" description="Disordered" evidence="6">
    <location>
        <begin position="38"/>
        <end position="60"/>
    </location>
</feature>
<keyword evidence="3 7" id="KW-0732">Signal</keyword>
<sequence length="421" mass="45002">MAGGPRWDRRNLLRTGAAALGGAGVGWSAATAVAATAPAPPAASGPTTVVGPPAGAQTVPALGRHQTGIATTPQAHLALVGWDLKPGAGRRDLARMMRLLSDDAARLGAGRPALADTEPDLALHPARLTVTFGFGPQVLRTLVPAQRRPVLEELPAFSRDELEEQWSQTDVVAQICCDDPVTLAHARRMLLKDARPFAEVRWIQHGFRTARGTVPEGTTSRNLMGQVDGTVNPTEADPDFAPLVWTQTSDTDPFAGGTFLVVRRIRMQLDRWDRVDRAGREGVIGRRLDTGAPLTGTDEFDAPDFSATDHLGLPVIDPASHVARARSSDPTQRFLRRAYNYTEPDPRRSTGEDSGLLFLAYAADLARQFVPVQQRLDELDRLNAWVTTVGSAVYAVPPAAPAGGYVGQTLLEGADDGVADS</sequence>
<accession>A0ABP6VHN9</accession>
<evidence type="ECO:0000259" key="9">
    <source>
        <dbReference type="Pfam" id="PF20628"/>
    </source>
</evidence>
<organism evidence="10 11">
    <name type="scientific">Nocardioides daeguensis</name>
    <dbReference type="NCBI Taxonomy" id="908359"/>
    <lineage>
        <taxon>Bacteria</taxon>
        <taxon>Bacillati</taxon>
        <taxon>Actinomycetota</taxon>
        <taxon>Actinomycetes</taxon>
        <taxon>Propionibacteriales</taxon>
        <taxon>Nocardioidaceae</taxon>
        <taxon>Nocardioides</taxon>
    </lineage>
</organism>
<dbReference type="Pfam" id="PF04261">
    <property type="entry name" value="Dyp_perox_N"/>
    <property type="match status" value="1"/>
</dbReference>
<comment type="caution">
    <text evidence="10">The sequence shown here is derived from an EMBL/GenBank/DDBJ whole genome shotgun (WGS) entry which is preliminary data.</text>
</comment>
<keyword evidence="2" id="KW-0479">Metal-binding</keyword>
<proteinExistence type="predicted"/>
<feature type="domain" description="Dyp-type peroxidase C-terminal" evidence="9">
    <location>
        <begin position="219"/>
        <end position="399"/>
    </location>
</feature>
<dbReference type="InterPro" id="IPR048327">
    <property type="entry name" value="Dyp_perox_N"/>
</dbReference>
<dbReference type="NCBIfam" id="TIGR01413">
    <property type="entry name" value="Dyp_perox_fam"/>
    <property type="match status" value="1"/>
</dbReference>
<evidence type="ECO:0000256" key="4">
    <source>
        <dbReference type="ARBA" id="ARBA00023002"/>
    </source>
</evidence>
<evidence type="ECO:0000256" key="1">
    <source>
        <dbReference type="ARBA" id="ARBA00022617"/>
    </source>
</evidence>
<evidence type="ECO:0000313" key="10">
    <source>
        <dbReference type="EMBL" id="GAA3535712.1"/>
    </source>
</evidence>
<evidence type="ECO:0000259" key="8">
    <source>
        <dbReference type="Pfam" id="PF04261"/>
    </source>
</evidence>
<evidence type="ECO:0000256" key="6">
    <source>
        <dbReference type="SAM" id="MobiDB-lite"/>
    </source>
</evidence>
<dbReference type="PANTHER" id="PTHR30521">
    <property type="entry name" value="DEFERROCHELATASE/PEROXIDASE"/>
    <property type="match status" value="1"/>
</dbReference>
<keyword evidence="1" id="KW-0349">Heme</keyword>
<dbReference type="InterPro" id="IPR006314">
    <property type="entry name" value="Dyp_peroxidase"/>
</dbReference>
<keyword evidence="4" id="KW-0560">Oxidoreductase</keyword>
<keyword evidence="11" id="KW-1185">Reference proteome</keyword>
<feature type="signal peptide" evidence="7">
    <location>
        <begin position="1"/>
        <end position="34"/>
    </location>
</feature>
<dbReference type="InterPro" id="IPR048328">
    <property type="entry name" value="Dyp_perox_C"/>
</dbReference>